<dbReference type="GO" id="GO:0022857">
    <property type="term" value="F:transmembrane transporter activity"/>
    <property type="evidence" value="ECO:0007669"/>
    <property type="project" value="InterPro"/>
</dbReference>
<evidence type="ECO:0000313" key="5">
    <source>
        <dbReference type="EMBL" id="MCV6824866.1"/>
    </source>
</evidence>
<feature type="transmembrane region" description="Helical" evidence="4">
    <location>
        <begin position="245"/>
        <end position="266"/>
    </location>
</feature>
<dbReference type="RefSeq" id="WP_263953715.1">
    <property type="nucleotide sequence ID" value="NZ_JAOYFC010000002.1"/>
</dbReference>
<name>A0AAE3J289_9RHOB</name>
<feature type="transmembrane region" description="Helical" evidence="4">
    <location>
        <begin position="402"/>
        <end position="420"/>
    </location>
</feature>
<dbReference type="Pfam" id="PF07690">
    <property type="entry name" value="MFS_1"/>
    <property type="match status" value="1"/>
</dbReference>
<sequence length="430" mass="44644">MTNPEMRDTSNKDAEQLQDQGSQFAARNKVIHVISLSATKTADALIDPKLVLSWLMNALGAPAYLVGALVPIREAGALLPQLLVARIVGQYTHRKQFWFLGAVIQGVMAIAIGLSAYLLDGVTAGWAIILALGVLAVGRSIASTTYKDALARSVAQGERGAVKGAAGSIAAALGLAYGASFALGVYGGVSQTILANFILLAGTLFIAAAFLFLSLQEGEFEPKSNSKKSVRDFFAPLIEDRELQVFILARALLTSTALAPPFIVMATIGTSENSLTDLGPLVVASSLAAVVSAYGWGKISDKSSRLSLILAGAGAALVYALIVFYSVSISDEINLWLAGLFMFGAQVCYQGVRSGRSIYLTDATSDASRLDYTALSNTVIGCVLVAGLGLGAIAHFAGPNAALILCAILSAAGALAATRLSPVAEKAELE</sequence>
<feature type="transmembrane region" description="Helical" evidence="4">
    <location>
        <begin position="97"/>
        <end position="118"/>
    </location>
</feature>
<evidence type="ECO:0000256" key="3">
    <source>
        <dbReference type="ARBA" id="ARBA00023136"/>
    </source>
</evidence>
<feature type="transmembrane region" description="Helical" evidence="4">
    <location>
        <begin position="193"/>
        <end position="215"/>
    </location>
</feature>
<accession>A0AAE3J289</accession>
<reference evidence="5" key="1">
    <citation type="submission" date="2022-10" db="EMBL/GenBank/DDBJ databases">
        <authorList>
            <person name="Yue Y."/>
        </authorList>
    </citation>
    <scope>NUCLEOTIDE SEQUENCE</scope>
    <source>
        <strain evidence="5">Z654</strain>
    </source>
</reference>
<dbReference type="AlphaFoldDB" id="A0AAE3J289"/>
<feature type="transmembrane region" description="Helical" evidence="4">
    <location>
        <begin position="333"/>
        <end position="352"/>
    </location>
</feature>
<dbReference type="Gene3D" id="1.20.1250.20">
    <property type="entry name" value="MFS general substrate transporter like domains"/>
    <property type="match status" value="1"/>
</dbReference>
<dbReference type="InterPro" id="IPR052528">
    <property type="entry name" value="Sugar_transport-like"/>
</dbReference>
<keyword evidence="1 4" id="KW-0812">Transmembrane</keyword>
<feature type="transmembrane region" description="Helical" evidence="4">
    <location>
        <begin position="308"/>
        <end position="327"/>
    </location>
</feature>
<keyword evidence="3 4" id="KW-0472">Membrane</keyword>
<keyword evidence="2 4" id="KW-1133">Transmembrane helix</keyword>
<evidence type="ECO:0000256" key="4">
    <source>
        <dbReference type="SAM" id="Phobius"/>
    </source>
</evidence>
<proteinExistence type="predicted"/>
<dbReference type="PANTHER" id="PTHR23526:SF4">
    <property type="entry name" value="INTEGRAL MEMBRANE TRANSPORT PROTEIN"/>
    <property type="match status" value="1"/>
</dbReference>
<feature type="transmembrane region" description="Helical" evidence="4">
    <location>
        <begin position="162"/>
        <end position="187"/>
    </location>
</feature>
<dbReference type="EMBL" id="JAOYFC010000002">
    <property type="protein sequence ID" value="MCV6824866.1"/>
    <property type="molecule type" value="Genomic_DNA"/>
</dbReference>
<protein>
    <submittedName>
        <fullName evidence="5">MFS transporter</fullName>
    </submittedName>
</protein>
<gene>
    <name evidence="5" type="ORF">OH136_09890</name>
</gene>
<dbReference type="InterPro" id="IPR036259">
    <property type="entry name" value="MFS_trans_sf"/>
</dbReference>
<dbReference type="PANTHER" id="PTHR23526">
    <property type="entry name" value="INTEGRAL MEMBRANE TRANSPORT PROTEIN-RELATED"/>
    <property type="match status" value="1"/>
</dbReference>
<feature type="transmembrane region" description="Helical" evidence="4">
    <location>
        <begin position="278"/>
        <end position="296"/>
    </location>
</feature>
<evidence type="ECO:0000256" key="1">
    <source>
        <dbReference type="ARBA" id="ARBA00022692"/>
    </source>
</evidence>
<keyword evidence="6" id="KW-1185">Reference proteome</keyword>
<evidence type="ECO:0000313" key="6">
    <source>
        <dbReference type="Proteomes" id="UP001208041"/>
    </source>
</evidence>
<comment type="caution">
    <text evidence="5">The sequence shown here is derived from an EMBL/GenBank/DDBJ whole genome shotgun (WGS) entry which is preliminary data.</text>
</comment>
<dbReference type="InterPro" id="IPR011701">
    <property type="entry name" value="MFS"/>
</dbReference>
<dbReference type="Proteomes" id="UP001208041">
    <property type="component" value="Unassembled WGS sequence"/>
</dbReference>
<organism evidence="5 6">
    <name type="scientific">Halocynthiibacter halioticoli</name>
    <dbReference type="NCBI Taxonomy" id="2986804"/>
    <lineage>
        <taxon>Bacteria</taxon>
        <taxon>Pseudomonadati</taxon>
        <taxon>Pseudomonadota</taxon>
        <taxon>Alphaproteobacteria</taxon>
        <taxon>Rhodobacterales</taxon>
        <taxon>Paracoccaceae</taxon>
        <taxon>Halocynthiibacter</taxon>
    </lineage>
</organism>
<dbReference type="SUPFAM" id="SSF103473">
    <property type="entry name" value="MFS general substrate transporter"/>
    <property type="match status" value="1"/>
</dbReference>
<feature type="transmembrane region" description="Helical" evidence="4">
    <location>
        <begin position="124"/>
        <end position="142"/>
    </location>
</feature>
<evidence type="ECO:0000256" key="2">
    <source>
        <dbReference type="ARBA" id="ARBA00022989"/>
    </source>
</evidence>
<feature type="transmembrane region" description="Helical" evidence="4">
    <location>
        <begin position="372"/>
        <end position="396"/>
    </location>
</feature>